<dbReference type="Proteomes" id="UP001139179">
    <property type="component" value="Unassembled WGS sequence"/>
</dbReference>
<accession>A0A9X2DR45</accession>
<dbReference type="RefSeq" id="WP_251222959.1">
    <property type="nucleotide sequence ID" value="NZ_JAMBOL010000005.1"/>
</dbReference>
<dbReference type="AlphaFoldDB" id="A0A9X2DR45"/>
<dbReference type="EMBL" id="JAMBOL010000005">
    <property type="protein sequence ID" value="MCM3714175.1"/>
    <property type="molecule type" value="Genomic_DNA"/>
</dbReference>
<evidence type="ECO:0000313" key="1">
    <source>
        <dbReference type="EMBL" id="MCM3714175.1"/>
    </source>
</evidence>
<proteinExistence type="predicted"/>
<comment type="caution">
    <text evidence="1">The sequence shown here is derived from an EMBL/GenBank/DDBJ whole genome shotgun (WGS) entry which is preliminary data.</text>
</comment>
<protein>
    <submittedName>
        <fullName evidence="1">Uncharacterized protein</fullName>
    </submittedName>
</protein>
<evidence type="ECO:0000313" key="2">
    <source>
        <dbReference type="Proteomes" id="UP001139179"/>
    </source>
</evidence>
<keyword evidence="2" id="KW-1185">Reference proteome</keyword>
<gene>
    <name evidence="1" type="ORF">M3202_08760</name>
</gene>
<sequence length="48" mass="5707">MAVKALFEVLIDECEGKLGRGLDEKERMLIKWIEERQLELHFKNMKTS</sequence>
<name>A0A9X2DR45_9BACI</name>
<reference evidence="1" key="1">
    <citation type="submission" date="2022-05" db="EMBL/GenBank/DDBJ databases">
        <title>Comparative Genomics of Spacecraft Associated Microbes.</title>
        <authorList>
            <person name="Tran M.T."/>
            <person name="Wright A."/>
            <person name="Seuylemezian A."/>
            <person name="Eisen J."/>
            <person name="Coil D."/>
        </authorList>
    </citation>
    <scope>NUCLEOTIDE SEQUENCE</scope>
    <source>
        <strain evidence="1">214.1.1</strain>
    </source>
</reference>
<organism evidence="1 2">
    <name type="scientific">Halalkalibacter oceani</name>
    <dbReference type="NCBI Taxonomy" id="1653776"/>
    <lineage>
        <taxon>Bacteria</taxon>
        <taxon>Bacillati</taxon>
        <taxon>Bacillota</taxon>
        <taxon>Bacilli</taxon>
        <taxon>Bacillales</taxon>
        <taxon>Bacillaceae</taxon>
        <taxon>Halalkalibacter</taxon>
    </lineage>
</organism>